<evidence type="ECO:0000256" key="9">
    <source>
        <dbReference type="ARBA" id="ARBA00022989"/>
    </source>
</evidence>
<feature type="transmembrane region" description="Helical" evidence="13">
    <location>
        <begin position="69"/>
        <end position="91"/>
    </location>
</feature>
<dbReference type="PANTHER" id="PTHR32024:SF2">
    <property type="entry name" value="TRK SYSTEM POTASSIUM UPTAKE PROTEIN TRKG-RELATED"/>
    <property type="match status" value="1"/>
</dbReference>
<feature type="binding site" evidence="12">
    <location>
        <position position="433"/>
    </location>
    <ligand>
        <name>K(+)</name>
        <dbReference type="ChEBI" id="CHEBI:29103"/>
    </ligand>
</feature>
<dbReference type="OrthoDB" id="9810952at2"/>
<keyword evidence="12" id="KW-0479">Metal-binding</keyword>
<evidence type="ECO:0000256" key="5">
    <source>
        <dbReference type="ARBA" id="ARBA00022519"/>
    </source>
</evidence>
<sequence length="483" mass="52511">MRLRLVLRVLGLLVGIVSLSMIWPLYWSLSDGTADWGAFVVSILAGLSIGAAMFALGKGEDYQELGIREAFAVVSLSWVVASAVGALPFYLSQSVPTYTDGFFEAMSGFSTTGASILTDIESNPRGILFWRSLTHWLGGMGIIVLSLAILPFIGVGGMQLFKAEVPGPTPEKLTPRVQQTAVLLWAVYVLLSALEVGALALGGMNMFESLTHTFGTMATGGFSPLNGSIGQYDSAYFDWVITLFMFLAGANFALHYMVLRGKWGSWWNDEEFRFYLKVVLFSTFSVALSLYLSGQVSTFERSLRDGAFQVVSILTTTGYATADFDRWPFYGKMVLFLLMFLGGCAGSTGGGIKNVRIMVLIKRVGMEISHLLHPQQIIRLRLNGRVLKEDVLASVTAFFIIYVLLFAGFSLAMAATGLDLIEAFSSVAATLGNIGPGFGQIGPTGNYSAISITGKWILSLCMLLGRLEIFTVVMLFVPGTWRQ</sequence>
<evidence type="ECO:0000313" key="14">
    <source>
        <dbReference type="EMBL" id="SMG26549.1"/>
    </source>
</evidence>
<name>A0A1X7JEY2_9BACT</name>
<evidence type="ECO:0000256" key="7">
    <source>
        <dbReference type="ARBA" id="ARBA00022692"/>
    </source>
</evidence>
<evidence type="ECO:0000256" key="4">
    <source>
        <dbReference type="ARBA" id="ARBA00022475"/>
    </source>
</evidence>
<evidence type="ECO:0000313" key="15">
    <source>
        <dbReference type="Proteomes" id="UP000193355"/>
    </source>
</evidence>
<feature type="transmembrane region" description="Helical" evidence="13">
    <location>
        <begin position="456"/>
        <end position="477"/>
    </location>
</feature>
<evidence type="ECO:0000256" key="6">
    <source>
        <dbReference type="ARBA" id="ARBA00022538"/>
    </source>
</evidence>
<dbReference type="PIRSF" id="PIRSF006247">
    <property type="entry name" value="TrkH"/>
    <property type="match status" value="1"/>
</dbReference>
<feature type="binding site" evidence="12">
    <location>
        <position position="316"/>
    </location>
    <ligand>
        <name>K(+)</name>
        <dbReference type="ChEBI" id="CHEBI:29103"/>
    </ligand>
</feature>
<feature type="transmembrane region" description="Helical" evidence="13">
    <location>
        <begin position="5"/>
        <end position="26"/>
    </location>
</feature>
<feature type="binding site" evidence="12">
    <location>
        <position position="111"/>
    </location>
    <ligand>
        <name>K(+)</name>
        <dbReference type="ChEBI" id="CHEBI:29103"/>
    </ligand>
</feature>
<feature type="transmembrane region" description="Helical" evidence="13">
    <location>
        <begin position="136"/>
        <end position="161"/>
    </location>
</feature>
<feature type="binding site" evidence="12">
    <location>
        <position position="220"/>
    </location>
    <ligand>
        <name>K(+)</name>
        <dbReference type="ChEBI" id="CHEBI:29103"/>
    </ligand>
</feature>
<dbReference type="InterPro" id="IPR003445">
    <property type="entry name" value="Cat_transpt"/>
</dbReference>
<evidence type="ECO:0000256" key="8">
    <source>
        <dbReference type="ARBA" id="ARBA00022958"/>
    </source>
</evidence>
<proteinExistence type="inferred from homology"/>
<dbReference type="Pfam" id="PF02386">
    <property type="entry name" value="TrkH"/>
    <property type="match status" value="1"/>
</dbReference>
<dbReference type="GO" id="GO:0015379">
    <property type="term" value="F:potassium:chloride symporter activity"/>
    <property type="evidence" value="ECO:0007669"/>
    <property type="project" value="InterPro"/>
</dbReference>
<feature type="binding site" evidence="12">
    <location>
        <position position="112"/>
    </location>
    <ligand>
        <name>K(+)</name>
        <dbReference type="ChEBI" id="CHEBI:29103"/>
    </ligand>
</feature>
<protein>
    <submittedName>
        <fullName evidence="14">Trk system potassium uptake protein TrkH</fullName>
    </submittedName>
</protein>
<accession>A0A1X7JEY2</accession>
<feature type="binding site" evidence="12">
    <location>
        <position position="317"/>
    </location>
    <ligand>
        <name>K(+)</name>
        <dbReference type="ChEBI" id="CHEBI:29103"/>
    </ligand>
</feature>
<keyword evidence="5" id="KW-0997">Cell inner membrane</keyword>
<evidence type="ECO:0000256" key="2">
    <source>
        <dbReference type="ARBA" id="ARBA00009137"/>
    </source>
</evidence>
<keyword evidence="3" id="KW-0813">Transport</keyword>
<keyword evidence="7 13" id="KW-0812">Transmembrane</keyword>
<comment type="subcellular location">
    <subcellularLocation>
        <location evidence="1">Cell inner membrane</location>
        <topology evidence="1">Multi-pass membrane protein</topology>
    </subcellularLocation>
</comment>
<evidence type="ECO:0000256" key="10">
    <source>
        <dbReference type="ARBA" id="ARBA00023065"/>
    </source>
</evidence>
<dbReference type="Proteomes" id="UP000193355">
    <property type="component" value="Unassembled WGS sequence"/>
</dbReference>
<keyword evidence="4" id="KW-1003">Cell membrane</keyword>
<comment type="similarity">
    <text evidence="2">Belongs to the TrkH potassium transport family.</text>
</comment>
<evidence type="ECO:0000256" key="11">
    <source>
        <dbReference type="ARBA" id="ARBA00023136"/>
    </source>
</evidence>
<dbReference type="AlphaFoldDB" id="A0A1X7JEY2"/>
<feature type="transmembrane region" description="Helical" evidence="13">
    <location>
        <begin position="274"/>
        <end position="294"/>
    </location>
</feature>
<dbReference type="InterPro" id="IPR004772">
    <property type="entry name" value="TrkH"/>
</dbReference>
<reference evidence="15" key="1">
    <citation type="submission" date="2017-04" db="EMBL/GenBank/DDBJ databases">
        <authorList>
            <person name="Varghese N."/>
            <person name="Submissions S."/>
        </authorList>
    </citation>
    <scope>NUCLEOTIDE SEQUENCE [LARGE SCALE GENOMIC DNA]</scope>
    <source>
        <strain evidence="15">USBA 82</strain>
    </source>
</reference>
<dbReference type="EMBL" id="FXBB01000011">
    <property type="protein sequence ID" value="SMG26549.1"/>
    <property type="molecule type" value="Genomic_DNA"/>
</dbReference>
<keyword evidence="8 12" id="KW-0630">Potassium</keyword>
<dbReference type="GO" id="GO:0046872">
    <property type="term" value="F:metal ion binding"/>
    <property type="evidence" value="ECO:0007669"/>
    <property type="project" value="UniProtKB-KW"/>
</dbReference>
<gene>
    <name evidence="14" type="ORF">SAMN06275492_11153</name>
</gene>
<dbReference type="STRING" id="561720.SAMN06275492_11153"/>
<feature type="transmembrane region" description="Helical" evidence="13">
    <location>
        <begin position="333"/>
        <end position="352"/>
    </location>
</feature>
<feature type="transmembrane region" description="Helical" evidence="13">
    <location>
        <begin position="182"/>
        <end position="204"/>
    </location>
</feature>
<feature type="transmembrane region" description="Helical" evidence="13">
    <location>
        <begin position="38"/>
        <end position="57"/>
    </location>
</feature>
<keyword evidence="15" id="KW-1185">Reference proteome</keyword>
<organism evidence="14 15">
    <name type="scientific">Dethiosulfovibrio salsuginis</name>
    <dbReference type="NCBI Taxonomy" id="561720"/>
    <lineage>
        <taxon>Bacteria</taxon>
        <taxon>Thermotogati</taxon>
        <taxon>Synergistota</taxon>
        <taxon>Synergistia</taxon>
        <taxon>Synergistales</taxon>
        <taxon>Dethiosulfovibrionaceae</taxon>
        <taxon>Dethiosulfovibrio</taxon>
    </lineage>
</organism>
<dbReference type="RefSeq" id="WP_085544398.1">
    <property type="nucleotide sequence ID" value="NZ_FXBB01000011.1"/>
</dbReference>
<keyword evidence="6" id="KW-0633">Potassium transport</keyword>
<keyword evidence="9 13" id="KW-1133">Transmembrane helix</keyword>
<feature type="transmembrane region" description="Helical" evidence="13">
    <location>
        <begin position="391"/>
        <end position="415"/>
    </location>
</feature>
<evidence type="ECO:0000256" key="3">
    <source>
        <dbReference type="ARBA" id="ARBA00022448"/>
    </source>
</evidence>
<dbReference type="PANTHER" id="PTHR32024">
    <property type="entry name" value="TRK SYSTEM POTASSIUM UPTAKE PROTEIN TRKG-RELATED"/>
    <property type="match status" value="1"/>
</dbReference>
<evidence type="ECO:0000256" key="1">
    <source>
        <dbReference type="ARBA" id="ARBA00004429"/>
    </source>
</evidence>
<keyword evidence="10" id="KW-0406">Ion transport</keyword>
<evidence type="ECO:0000256" key="12">
    <source>
        <dbReference type="PIRSR" id="PIRSR006247-1"/>
    </source>
</evidence>
<evidence type="ECO:0000256" key="13">
    <source>
        <dbReference type="SAM" id="Phobius"/>
    </source>
</evidence>
<keyword evidence="11 13" id="KW-0472">Membrane</keyword>
<dbReference type="GO" id="GO:0005886">
    <property type="term" value="C:plasma membrane"/>
    <property type="evidence" value="ECO:0007669"/>
    <property type="project" value="UniProtKB-SubCell"/>
</dbReference>
<feature type="transmembrane region" description="Helical" evidence="13">
    <location>
        <begin position="236"/>
        <end position="254"/>
    </location>
</feature>